<organism evidence="2 3">
    <name type="scientific">Catonella morbi ATCC 51271</name>
    <dbReference type="NCBI Taxonomy" id="592026"/>
    <lineage>
        <taxon>Bacteria</taxon>
        <taxon>Bacillati</taxon>
        <taxon>Bacillota</taxon>
        <taxon>Clostridia</taxon>
        <taxon>Lachnospirales</taxon>
        <taxon>Lachnospiraceae</taxon>
        <taxon>Catonella</taxon>
    </lineage>
</organism>
<comment type="caution">
    <text evidence="2">The sequence shown here is derived from an EMBL/GenBank/DDBJ whole genome shotgun (WGS) entry which is preliminary data.</text>
</comment>
<protein>
    <recommendedName>
        <fullName evidence="1">Transposase (putative) YhgA-like domain-containing protein</fullName>
    </recommendedName>
</protein>
<dbReference type="InterPro" id="IPR006842">
    <property type="entry name" value="Transposase_31"/>
</dbReference>
<dbReference type="HOGENOM" id="CLU_066636_1_0_9"/>
<evidence type="ECO:0000259" key="1">
    <source>
        <dbReference type="Pfam" id="PF04754"/>
    </source>
</evidence>
<dbReference type="PANTHER" id="PTHR34611:SF2">
    <property type="entry name" value="INACTIVE RECOMBINATION-PROMOTING NUCLEASE-LIKE PROTEIN RPNE-RELATED"/>
    <property type="match status" value="1"/>
</dbReference>
<dbReference type="AlphaFoldDB" id="V2Y6T3"/>
<sequence>MKNKDIIEKMLLGFNDVFADVVNGAVFDGKEVVKSEELSDVSPVTQFKDDESNHREQIRDVAKLWEKKGVIFSFIGIENQTNPDKDMILRVISYDGATYKGQIGNEHIYPVFTIVIYWGKSEWKAPTTLKDRLDCPDELIDIVSDHKFKLIDMVRLSDEDIEKYKGDFNLIAGIIGNPDSYEPENREIKHPEVVLDLLDAVIGDERFGEIKEEIVNIKKEGRKVDMCEFLDKIENRGVEKGKLEGKLEGRNEGEELATFRIAKNFKDSKVDVEIIVKATGLTKEQIEAL</sequence>
<dbReference type="OrthoDB" id="2027750at2"/>
<feature type="domain" description="Transposase (putative) YhgA-like" evidence="1">
    <location>
        <begin position="68"/>
        <end position="164"/>
    </location>
</feature>
<dbReference type="InterPro" id="IPR051699">
    <property type="entry name" value="Rpn/YhgA-like_nuclease"/>
</dbReference>
<accession>V2Y6T3</accession>
<gene>
    <name evidence="2" type="ORF">GCWU0000282_001401</name>
</gene>
<evidence type="ECO:0000313" key="2">
    <source>
        <dbReference type="EMBL" id="ESL03411.1"/>
    </source>
</evidence>
<dbReference type="RefSeq" id="WP_023354281.1">
    <property type="nucleotide sequence ID" value="NZ_KI535367.1"/>
</dbReference>
<dbReference type="Proteomes" id="UP000018227">
    <property type="component" value="Unassembled WGS sequence"/>
</dbReference>
<evidence type="ECO:0000313" key="3">
    <source>
        <dbReference type="Proteomes" id="UP000018227"/>
    </source>
</evidence>
<dbReference type="EMBL" id="ACIL03000011">
    <property type="protein sequence ID" value="ESL03411.1"/>
    <property type="molecule type" value="Genomic_DNA"/>
</dbReference>
<proteinExistence type="predicted"/>
<dbReference type="Pfam" id="PF04754">
    <property type="entry name" value="Transposase_31"/>
    <property type="match status" value="1"/>
</dbReference>
<dbReference type="GO" id="GO:1990238">
    <property type="term" value="F:double-stranded DNA endonuclease activity"/>
    <property type="evidence" value="ECO:0007669"/>
    <property type="project" value="TreeGrafter"/>
</dbReference>
<dbReference type="eggNOG" id="COG5464">
    <property type="taxonomic scope" value="Bacteria"/>
</dbReference>
<keyword evidence="3" id="KW-1185">Reference proteome</keyword>
<dbReference type="GO" id="GO:0006310">
    <property type="term" value="P:DNA recombination"/>
    <property type="evidence" value="ECO:0007669"/>
    <property type="project" value="TreeGrafter"/>
</dbReference>
<name>V2Y6T3_9FIRM</name>
<dbReference type="STRING" id="592026.GCWU0000282_001401"/>
<reference evidence="2 3" key="1">
    <citation type="submission" date="2013-06" db="EMBL/GenBank/DDBJ databases">
        <authorList>
            <person name="Weinstock G."/>
            <person name="Sodergren E."/>
            <person name="Clifton S."/>
            <person name="Fulton L."/>
            <person name="Fulton B."/>
            <person name="Courtney L."/>
            <person name="Fronick C."/>
            <person name="Harrison M."/>
            <person name="Strong C."/>
            <person name="Farmer C."/>
            <person name="Delahaunty K."/>
            <person name="Markovic C."/>
            <person name="Hall O."/>
            <person name="Minx P."/>
            <person name="Tomlinson C."/>
            <person name="Mitreva M."/>
            <person name="Nelson J."/>
            <person name="Hou S."/>
            <person name="Wollam A."/>
            <person name="Pepin K.H."/>
            <person name="Johnson M."/>
            <person name="Bhonagiri V."/>
            <person name="Nash W.E."/>
            <person name="Warren W."/>
            <person name="Chinwalla A."/>
            <person name="Mardis E.R."/>
            <person name="Wilson R.K."/>
        </authorList>
    </citation>
    <scope>NUCLEOTIDE SEQUENCE [LARGE SCALE GENOMIC DNA]</scope>
    <source>
        <strain evidence="2 3">ATCC 51271</strain>
    </source>
</reference>
<dbReference type="PANTHER" id="PTHR34611">
    <property type="match status" value="1"/>
</dbReference>